<dbReference type="AlphaFoldDB" id="A0A0Q5UHA1"/>
<dbReference type="Proteomes" id="UP000008711">
    <property type="component" value="Unassembled WGS sequence"/>
</dbReference>
<keyword evidence="2" id="KW-1185">Reference proteome</keyword>
<name>A0A0Q5UHA1_DROER</name>
<evidence type="ECO:0000313" key="1">
    <source>
        <dbReference type="EMBL" id="KQS43255.1"/>
    </source>
</evidence>
<proteinExistence type="predicted"/>
<dbReference type="KEGG" id="der:26526599"/>
<evidence type="ECO:0000313" key="2">
    <source>
        <dbReference type="Proteomes" id="UP000008711"/>
    </source>
</evidence>
<dbReference type="EMBL" id="CH954178">
    <property type="protein sequence ID" value="KQS43255.1"/>
    <property type="molecule type" value="Genomic_DNA"/>
</dbReference>
<reference evidence="1 2" key="2">
    <citation type="journal article" date="2008" name="Bioinformatics">
        <title>Assembly reconciliation.</title>
        <authorList>
            <person name="Zimin A.V."/>
            <person name="Smith D.R."/>
            <person name="Sutton G."/>
            <person name="Yorke J.A."/>
        </authorList>
    </citation>
    <scope>NUCLEOTIDE SEQUENCE [LARGE SCALE GENOMIC DNA]</scope>
    <source>
        <strain evidence="1 2">TSC#14021-0224.01</strain>
    </source>
</reference>
<reference evidence="1 2" key="1">
    <citation type="journal article" date="2007" name="Nature">
        <title>Evolution of genes and genomes on the Drosophila phylogeny.</title>
        <authorList>
            <consortium name="Drosophila 12 Genomes Consortium"/>
            <person name="Clark A.G."/>
            <person name="Eisen M.B."/>
            <person name="Smith D.R."/>
            <person name="Bergman C.M."/>
            <person name="Oliver B."/>
            <person name="Markow T.A."/>
            <person name="Kaufman T.C."/>
            <person name="Kellis M."/>
            <person name="Gelbart W."/>
            <person name="Iyer V.N."/>
            <person name="Pollard D.A."/>
            <person name="Sackton T.B."/>
            <person name="Larracuente A.M."/>
            <person name="Singh N.D."/>
            <person name="Abad J.P."/>
            <person name="Abt D.N."/>
            <person name="Adryan B."/>
            <person name="Aguade M."/>
            <person name="Akashi H."/>
            <person name="Anderson W.W."/>
            <person name="Aquadro C.F."/>
            <person name="Ardell D.H."/>
            <person name="Arguello R."/>
            <person name="Artieri C.G."/>
            <person name="Barbash D.A."/>
            <person name="Barker D."/>
            <person name="Barsanti P."/>
            <person name="Batterham P."/>
            <person name="Batzoglou S."/>
            <person name="Begun D."/>
            <person name="Bhutkar A."/>
            <person name="Blanco E."/>
            <person name="Bosak S.A."/>
            <person name="Bradley R.K."/>
            <person name="Brand A.D."/>
            <person name="Brent M.R."/>
            <person name="Brooks A.N."/>
            <person name="Brown R.H."/>
            <person name="Butlin R.K."/>
            <person name="Caggese C."/>
            <person name="Calvi B.R."/>
            <person name="Bernardo de Carvalho A."/>
            <person name="Caspi A."/>
            <person name="Castrezana S."/>
            <person name="Celniker S.E."/>
            <person name="Chang J.L."/>
            <person name="Chapple C."/>
            <person name="Chatterji S."/>
            <person name="Chinwalla A."/>
            <person name="Civetta A."/>
            <person name="Clifton S.W."/>
            <person name="Comeron J.M."/>
            <person name="Costello J.C."/>
            <person name="Coyne J.A."/>
            <person name="Daub J."/>
            <person name="David R.G."/>
            <person name="Delcher A.L."/>
            <person name="Delehaunty K."/>
            <person name="Do C.B."/>
            <person name="Ebling H."/>
            <person name="Edwards K."/>
            <person name="Eickbush T."/>
            <person name="Evans J.D."/>
            <person name="Filipski A."/>
            <person name="Findeiss S."/>
            <person name="Freyhult E."/>
            <person name="Fulton L."/>
            <person name="Fulton R."/>
            <person name="Garcia A.C."/>
            <person name="Gardiner A."/>
            <person name="Garfield D.A."/>
            <person name="Garvin B.E."/>
            <person name="Gibson G."/>
            <person name="Gilbert D."/>
            <person name="Gnerre S."/>
            <person name="Godfrey J."/>
            <person name="Good R."/>
            <person name="Gotea V."/>
            <person name="Gravely B."/>
            <person name="Greenberg A.J."/>
            <person name="Griffiths-Jones S."/>
            <person name="Gross S."/>
            <person name="Guigo R."/>
            <person name="Gustafson E.A."/>
            <person name="Haerty W."/>
            <person name="Hahn M.W."/>
            <person name="Halligan D.L."/>
            <person name="Halpern A.L."/>
            <person name="Halter G.M."/>
            <person name="Han M.V."/>
            <person name="Heger A."/>
            <person name="Hillier L."/>
            <person name="Hinrichs A.S."/>
            <person name="Holmes I."/>
            <person name="Hoskins R.A."/>
            <person name="Hubisz M.J."/>
            <person name="Hultmark D."/>
            <person name="Huntley M.A."/>
            <person name="Jaffe D.B."/>
            <person name="Jagadeeshan S."/>
            <person name="Jeck W.R."/>
            <person name="Johnson J."/>
            <person name="Jones C.D."/>
            <person name="Jordan W.C."/>
            <person name="Karpen G.H."/>
            <person name="Kataoka E."/>
            <person name="Keightley P.D."/>
            <person name="Kheradpour P."/>
            <person name="Kirkness E.F."/>
            <person name="Koerich L.B."/>
            <person name="Kristiansen K."/>
            <person name="Kudrna D."/>
            <person name="Kulathinal R.J."/>
            <person name="Kumar S."/>
            <person name="Kwok R."/>
            <person name="Lander E."/>
            <person name="Langley C.H."/>
            <person name="Lapoint R."/>
            <person name="Lazzaro B.P."/>
            <person name="Lee S.J."/>
            <person name="Levesque L."/>
            <person name="Li R."/>
            <person name="Lin C.F."/>
            <person name="Lin M.F."/>
            <person name="Lindblad-Toh K."/>
            <person name="Llopart A."/>
            <person name="Long M."/>
            <person name="Low L."/>
            <person name="Lozovsky E."/>
            <person name="Lu J."/>
            <person name="Luo M."/>
            <person name="Machado C.A."/>
            <person name="Makalowski W."/>
            <person name="Marzo M."/>
            <person name="Matsuda M."/>
            <person name="Matzkin L."/>
            <person name="McAllister B."/>
            <person name="McBride C.S."/>
            <person name="McKernan B."/>
            <person name="McKernan K."/>
            <person name="Mendez-Lago M."/>
            <person name="Minx P."/>
            <person name="Mollenhauer M.U."/>
            <person name="Montooth K."/>
            <person name="Mount S.M."/>
            <person name="Mu X."/>
            <person name="Myers E."/>
            <person name="Negre B."/>
            <person name="Newfeld S."/>
            <person name="Nielsen R."/>
            <person name="Noor M.A."/>
            <person name="O'Grady P."/>
            <person name="Pachter L."/>
            <person name="Papaceit M."/>
            <person name="Parisi M.J."/>
            <person name="Parisi M."/>
            <person name="Parts L."/>
            <person name="Pedersen J.S."/>
            <person name="Pesole G."/>
            <person name="Phillippy A.M."/>
            <person name="Ponting C.P."/>
            <person name="Pop M."/>
            <person name="Porcelli D."/>
            <person name="Powell J.R."/>
            <person name="Prohaska S."/>
            <person name="Pruitt K."/>
            <person name="Puig M."/>
            <person name="Quesneville H."/>
            <person name="Ram K.R."/>
            <person name="Rand D."/>
            <person name="Rasmussen M.D."/>
            <person name="Reed L.K."/>
            <person name="Reenan R."/>
            <person name="Reily A."/>
            <person name="Remington K.A."/>
            <person name="Rieger T.T."/>
            <person name="Ritchie M.G."/>
            <person name="Robin C."/>
            <person name="Rogers Y.H."/>
            <person name="Rohde C."/>
            <person name="Rozas J."/>
            <person name="Rubenfield M.J."/>
            <person name="Ruiz A."/>
            <person name="Russo S."/>
            <person name="Salzberg S.L."/>
            <person name="Sanchez-Gracia A."/>
            <person name="Saranga D.J."/>
            <person name="Sato H."/>
            <person name="Schaeffer S.W."/>
            <person name="Schatz M.C."/>
            <person name="Schlenke T."/>
            <person name="Schwartz R."/>
            <person name="Segarra C."/>
            <person name="Singh R.S."/>
            <person name="Sirot L."/>
            <person name="Sirota M."/>
            <person name="Sisneros N.B."/>
            <person name="Smith C.D."/>
            <person name="Smith T.F."/>
            <person name="Spieth J."/>
            <person name="Stage D.E."/>
            <person name="Stark A."/>
            <person name="Stephan W."/>
            <person name="Strausberg R.L."/>
            <person name="Strempel S."/>
            <person name="Sturgill D."/>
            <person name="Sutton G."/>
            <person name="Sutton G.G."/>
            <person name="Tao W."/>
            <person name="Teichmann S."/>
            <person name="Tobari Y.N."/>
            <person name="Tomimura Y."/>
            <person name="Tsolas J.M."/>
            <person name="Valente V.L."/>
            <person name="Venter E."/>
            <person name="Venter J.C."/>
            <person name="Vicario S."/>
            <person name="Vieira F.G."/>
            <person name="Vilella A.J."/>
            <person name="Villasante A."/>
            <person name="Walenz B."/>
            <person name="Wang J."/>
            <person name="Wasserman M."/>
            <person name="Watts T."/>
            <person name="Wilson D."/>
            <person name="Wilson R.K."/>
            <person name="Wing R.A."/>
            <person name="Wolfner M.F."/>
            <person name="Wong A."/>
            <person name="Wong G.K."/>
            <person name="Wu C.I."/>
            <person name="Wu G."/>
            <person name="Yamamoto D."/>
            <person name="Yang H.P."/>
            <person name="Yang S.P."/>
            <person name="Yorke J.A."/>
            <person name="Yoshida K."/>
            <person name="Zdobnov E."/>
            <person name="Zhang P."/>
            <person name="Zhang Y."/>
            <person name="Zimin A.V."/>
            <person name="Baldwin J."/>
            <person name="Abdouelleil A."/>
            <person name="Abdulkadir J."/>
            <person name="Abebe A."/>
            <person name="Abera B."/>
            <person name="Abreu J."/>
            <person name="Acer S.C."/>
            <person name="Aftuck L."/>
            <person name="Alexander A."/>
            <person name="An P."/>
            <person name="Anderson E."/>
            <person name="Anderson S."/>
            <person name="Arachi H."/>
            <person name="Azer M."/>
            <person name="Bachantsang P."/>
            <person name="Barry A."/>
            <person name="Bayul T."/>
            <person name="Berlin A."/>
            <person name="Bessette D."/>
            <person name="Bloom T."/>
            <person name="Blye J."/>
            <person name="Boguslavskiy L."/>
            <person name="Bonnet C."/>
            <person name="Boukhgalter B."/>
            <person name="Bourzgui I."/>
            <person name="Brown A."/>
            <person name="Cahill P."/>
            <person name="Channer S."/>
            <person name="Cheshatsang Y."/>
            <person name="Chuda L."/>
            <person name="Citroen M."/>
            <person name="Collymore A."/>
            <person name="Cooke P."/>
            <person name="Costello M."/>
            <person name="D'Aco K."/>
            <person name="Daza R."/>
            <person name="De Haan G."/>
            <person name="DeGray S."/>
            <person name="DeMaso C."/>
            <person name="Dhargay N."/>
            <person name="Dooley K."/>
            <person name="Dooley E."/>
            <person name="Doricent M."/>
            <person name="Dorje P."/>
            <person name="Dorjee K."/>
            <person name="Dupes A."/>
            <person name="Elong R."/>
            <person name="Falk J."/>
            <person name="Farina A."/>
            <person name="Faro S."/>
            <person name="Ferguson D."/>
            <person name="Fisher S."/>
            <person name="Foley C.D."/>
            <person name="Franke A."/>
            <person name="Friedrich D."/>
            <person name="Gadbois L."/>
            <person name="Gearin G."/>
            <person name="Gearin C.R."/>
            <person name="Giannoukos G."/>
            <person name="Goode T."/>
            <person name="Graham J."/>
            <person name="Grandbois E."/>
            <person name="Grewal S."/>
            <person name="Gyaltsen K."/>
            <person name="Hafez N."/>
            <person name="Hagos B."/>
            <person name="Hall J."/>
            <person name="Henson C."/>
            <person name="Hollinger A."/>
            <person name="Honan T."/>
            <person name="Huard M.D."/>
            <person name="Hughes L."/>
            <person name="Hurhula B."/>
            <person name="Husby M.E."/>
            <person name="Kamat A."/>
            <person name="Kanga B."/>
            <person name="Kashin S."/>
            <person name="Khazanovich D."/>
            <person name="Kisner P."/>
            <person name="Lance K."/>
            <person name="Lara M."/>
            <person name="Lee W."/>
            <person name="Lennon N."/>
            <person name="Letendre F."/>
            <person name="LeVine R."/>
            <person name="Lipovsky A."/>
            <person name="Liu X."/>
            <person name="Liu J."/>
            <person name="Liu S."/>
            <person name="Lokyitsang T."/>
            <person name="Lokyitsang Y."/>
            <person name="Lubonja R."/>
            <person name="Lui A."/>
            <person name="MacDonald P."/>
            <person name="Magnisalis V."/>
            <person name="Maru K."/>
            <person name="Matthews C."/>
            <person name="McCusker W."/>
            <person name="McDonough S."/>
            <person name="Mehta T."/>
            <person name="Meldrim J."/>
            <person name="Meneus L."/>
            <person name="Mihai O."/>
            <person name="Mihalev A."/>
            <person name="Mihova T."/>
            <person name="Mittelman R."/>
            <person name="Mlenga V."/>
            <person name="Montmayeur A."/>
            <person name="Mulrain L."/>
            <person name="Navidi A."/>
            <person name="Naylor J."/>
            <person name="Negash T."/>
            <person name="Nguyen T."/>
            <person name="Nguyen N."/>
            <person name="Nicol R."/>
            <person name="Norbu C."/>
            <person name="Norbu N."/>
            <person name="Novod N."/>
            <person name="O'Neill B."/>
            <person name="Osman S."/>
            <person name="Markiewicz E."/>
            <person name="Oyono O.L."/>
            <person name="Patti C."/>
            <person name="Phunkhang P."/>
            <person name="Pierre F."/>
            <person name="Priest M."/>
            <person name="Raghuraman S."/>
            <person name="Rege F."/>
            <person name="Reyes R."/>
            <person name="Rise C."/>
            <person name="Rogov P."/>
            <person name="Ross K."/>
            <person name="Ryan E."/>
            <person name="Settipalli S."/>
            <person name="Shea T."/>
            <person name="Sherpa N."/>
            <person name="Shi L."/>
            <person name="Shih D."/>
            <person name="Sparrow T."/>
            <person name="Spaulding J."/>
            <person name="Stalker J."/>
            <person name="Stange-Thomann N."/>
            <person name="Stavropoulos S."/>
            <person name="Stone C."/>
            <person name="Strader C."/>
            <person name="Tesfaye S."/>
            <person name="Thomson T."/>
            <person name="Thoulutsang Y."/>
            <person name="Thoulutsang D."/>
            <person name="Topham K."/>
            <person name="Topping I."/>
            <person name="Tsamla T."/>
            <person name="Vassiliev H."/>
            <person name="Vo A."/>
            <person name="Wangchuk T."/>
            <person name="Wangdi T."/>
            <person name="Weiand M."/>
            <person name="Wilkinson J."/>
            <person name="Wilson A."/>
            <person name="Yadav S."/>
            <person name="Young G."/>
            <person name="Yu Q."/>
            <person name="Zembek L."/>
            <person name="Zhong D."/>
            <person name="Zimmer A."/>
            <person name="Zwirko Z."/>
            <person name="Jaffe D.B."/>
            <person name="Alvarez P."/>
            <person name="Brockman W."/>
            <person name="Butler J."/>
            <person name="Chin C."/>
            <person name="Gnerre S."/>
            <person name="Grabherr M."/>
            <person name="Kleber M."/>
            <person name="Mauceli E."/>
            <person name="MacCallum I."/>
        </authorList>
    </citation>
    <scope>NUCLEOTIDE SEQUENCE [LARGE SCALE GENOMIC DNA]</scope>
    <source>
        <strain evidence="1 2">TSC#14021-0224.01</strain>
    </source>
</reference>
<protein>
    <submittedName>
        <fullName evidence="1">Uncharacterized protein</fullName>
    </submittedName>
</protein>
<dbReference type="OrthoDB" id="7846671at2759"/>
<gene>
    <name evidence="1" type="primary">Dere\GG26775</name>
    <name evidence="1" type="synonym">GG26775</name>
    <name evidence="1" type="ORF">Dere_GG26775</name>
</gene>
<organism evidence="1 2">
    <name type="scientific">Drosophila erecta</name>
    <name type="common">Fruit fly</name>
    <dbReference type="NCBI Taxonomy" id="7220"/>
    <lineage>
        <taxon>Eukaryota</taxon>
        <taxon>Metazoa</taxon>
        <taxon>Ecdysozoa</taxon>
        <taxon>Arthropoda</taxon>
        <taxon>Hexapoda</taxon>
        <taxon>Insecta</taxon>
        <taxon>Pterygota</taxon>
        <taxon>Neoptera</taxon>
        <taxon>Endopterygota</taxon>
        <taxon>Diptera</taxon>
        <taxon>Brachycera</taxon>
        <taxon>Muscomorpha</taxon>
        <taxon>Ephydroidea</taxon>
        <taxon>Drosophilidae</taxon>
        <taxon>Drosophila</taxon>
        <taxon>Sophophora</taxon>
    </lineage>
</organism>
<accession>A0A0Q5UHA1</accession>
<sequence length="73" mass="8657">MMFYMLAIDVILYFLLLPDFSVWAFLLFKLVLINQPLTRIGVVLLNAVAKWYIYPYLEEWVALQEAKLNSEKL</sequence>